<accession>D6A6M6</accession>
<evidence type="ECO:0000256" key="1">
    <source>
        <dbReference type="SAM" id="MobiDB-lite"/>
    </source>
</evidence>
<dbReference type="EMBL" id="DS999641">
    <property type="protein sequence ID" value="EFE69801.2"/>
    <property type="molecule type" value="Genomic_DNA"/>
</dbReference>
<dbReference type="AlphaFoldDB" id="D6A6M6"/>
<proteinExistence type="predicted"/>
<feature type="region of interest" description="Disordered" evidence="1">
    <location>
        <begin position="1"/>
        <end position="22"/>
    </location>
</feature>
<protein>
    <submittedName>
        <fullName evidence="2">Predicted protein</fullName>
    </submittedName>
</protein>
<reference evidence="3" key="1">
    <citation type="submission" date="2008-12" db="EMBL/GenBank/DDBJ databases">
        <title>Annotation of Streptomyces ghanaensis ATCC 14672.</title>
        <authorList>
            <consortium name="The Broad Institute Genome Sequencing Platform"/>
            <consortium name="Broad Institute Microbial Sequencing Center"/>
            <person name="Fischbach M."/>
            <person name="Ward D."/>
            <person name="Young S."/>
            <person name="Kodira C.D."/>
            <person name="Zeng Q."/>
            <person name="Koehrsen M."/>
            <person name="Godfrey P."/>
            <person name="Alvarado L."/>
            <person name="Berlin A.M."/>
            <person name="Borenstein D."/>
            <person name="Chen Z."/>
            <person name="Engels R."/>
            <person name="Freedman E."/>
            <person name="Gellesch M."/>
            <person name="Goldberg J."/>
            <person name="Griggs A."/>
            <person name="Gujja S."/>
            <person name="Heiman D.I."/>
            <person name="Hepburn T.A."/>
            <person name="Howarth C."/>
            <person name="Jen D."/>
            <person name="Larson L."/>
            <person name="Lewis B."/>
            <person name="Mehta T."/>
            <person name="Park D."/>
            <person name="Pearson M."/>
            <person name="Roberts A."/>
            <person name="Saif S."/>
            <person name="Shea T.D."/>
            <person name="Shenoy N."/>
            <person name="Sisk P."/>
            <person name="Stolte C."/>
            <person name="Sykes S.N."/>
            <person name="Walk T."/>
            <person name="White J."/>
            <person name="Yandava C."/>
            <person name="Straight P."/>
            <person name="Clardy J."/>
            <person name="Hung D."/>
            <person name="Kolter R."/>
            <person name="Mekalanos J."/>
            <person name="Walker S."/>
            <person name="Walsh C.T."/>
            <person name="Wieland B.L.C."/>
            <person name="Ilzarbe M."/>
            <person name="Galagan J."/>
            <person name="Nusbaum C."/>
            <person name="Birren B."/>
        </authorList>
    </citation>
    <scope>NUCLEOTIDE SEQUENCE [LARGE SCALE GENOMIC DNA]</scope>
    <source>
        <strain evidence="3">ATCC 14672 / DSM 40746 / JCM 4963 / KCTC 9882 / NRRL B-12104 / FH 1290</strain>
    </source>
</reference>
<gene>
    <name evidence="2" type="ORF">SSFG_05043</name>
</gene>
<sequence>MRHGLNRPAPAASAFRPTPLPPLPRPFLRPSCALSALFLRLSYAKGTVRMRRRAASSE</sequence>
<dbReference type="Proteomes" id="UP000003824">
    <property type="component" value="Unassembled WGS sequence"/>
</dbReference>
<name>D6A6M6_STRV1</name>
<organism evidence="2 3">
    <name type="scientific">Streptomyces viridosporus (strain ATCC 14672 / DSM 40746 / JCM 4963 / KCTC 9882 / NRRL B-12104 / FH 1290)</name>
    <name type="common">Streptomyces ghanaensis</name>
    <dbReference type="NCBI Taxonomy" id="566461"/>
    <lineage>
        <taxon>Bacteria</taxon>
        <taxon>Bacillati</taxon>
        <taxon>Actinomycetota</taxon>
        <taxon>Actinomycetes</taxon>
        <taxon>Kitasatosporales</taxon>
        <taxon>Streptomycetaceae</taxon>
        <taxon>Streptomyces</taxon>
    </lineage>
</organism>
<evidence type="ECO:0000313" key="2">
    <source>
        <dbReference type="EMBL" id="EFE69801.2"/>
    </source>
</evidence>
<evidence type="ECO:0000313" key="3">
    <source>
        <dbReference type="Proteomes" id="UP000003824"/>
    </source>
</evidence>